<dbReference type="EMBL" id="CP007128">
    <property type="protein sequence ID" value="AHG88250.1"/>
    <property type="molecule type" value="Genomic_DNA"/>
</dbReference>
<dbReference type="Proteomes" id="UP000019151">
    <property type="component" value="Chromosome"/>
</dbReference>
<dbReference type="Gene3D" id="3.30.1370.60">
    <property type="entry name" value="Hypothetical oxidoreductase yiak, domain 2"/>
    <property type="match status" value="1"/>
</dbReference>
<dbReference type="OrthoDB" id="9769447at2"/>
<dbReference type="STRING" id="861299.J421_0713"/>
<proteinExistence type="predicted"/>
<dbReference type="InterPro" id="IPR043144">
    <property type="entry name" value="Mal/L-sulf/L-lact_DH-like_ah"/>
</dbReference>
<evidence type="ECO:0000313" key="3">
    <source>
        <dbReference type="Proteomes" id="UP000019151"/>
    </source>
</evidence>
<dbReference type="NCBIfam" id="NF009750">
    <property type="entry name" value="PRK13260.1"/>
    <property type="match status" value="1"/>
</dbReference>
<dbReference type="InterPro" id="IPR003767">
    <property type="entry name" value="Malate/L-lactate_DH-like"/>
</dbReference>
<keyword evidence="3" id="KW-1185">Reference proteome</keyword>
<organism evidence="2 3">
    <name type="scientific">Gemmatirosa kalamazoonensis</name>
    <dbReference type="NCBI Taxonomy" id="861299"/>
    <lineage>
        <taxon>Bacteria</taxon>
        <taxon>Pseudomonadati</taxon>
        <taxon>Gemmatimonadota</taxon>
        <taxon>Gemmatimonadia</taxon>
        <taxon>Gemmatimonadales</taxon>
        <taxon>Gemmatimonadaceae</taxon>
        <taxon>Gemmatirosa</taxon>
    </lineage>
</organism>
<dbReference type="eggNOG" id="COG2055">
    <property type="taxonomic scope" value="Bacteria"/>
</dbReference>
<dbReference type="PATRIC" id="fig|861299.3.peg.726"/>
<reference evidence="2 3" key="1">
    <citation type="journal article" date="2014" name="Genome Announc.">
        <title>Genome Sequence and Methylome of Soil Bacterium Gemmatirosa kalamazoonensis KBS708T, a Member of the Rarely Cultivated Gemmatimonadetes Phylum.</title>
        <authorList>
            <person name="Debruyn J.M."/>
            <person name="Radosevich M."/>
            <person name="Wommack K.E."/>
            <person name="Polson S.W."/>
            <person name="Hauser L.J."/>
            <person name="Fawaz M.N."/>
            <person name="Korlach J."/>
            <person name="Tsai Y.C."/>
        </authorList>
    </citation>
    <scope>NUCLEOTIDE SEQUENCE [LARGE SCALE GENOMIC DNA]</scope>
    <source>
        <strain evidence="2 3">KBS708</strain>
    </source>
</reference>
<dbReference type="RefSeq" id="WP_025409795.1">
    <property type="nucleotide sequence ID" value="NZ_CP007128.1"/>
</dbReference>
<dbReference type="Gene3D" id="1.10.1530.10">
    <property type="match status" value="1"/>
</dbReference>
<evidence type="ECO:0000256" key="1">
    <source>
        <dbReference type="ARBA" id="ARBA00023002"/>
    </source>
</evidence>
<dbReference type="GO" id="GO:0016491">
    <property type="term" value="F:oxidoreductase activity"/>
    <property type="evidence" value="ECO:0007669"/>
    <property type="project" value="UniProtKB-KW"/>
</dbReference>
<dbReference type="AlphaFoldDB" id="W0RD63"/>
<sequence length="332" mass="34936">MRIPYDTLRDTLATLLTSLGFPADDAAECARVFADASRDGVASHGLDRVPRFVGMVRDGVVDPAARPVTLATHGALERWDGRRGAGPLNAGRAMDRAIALARAHGVGCVALGNTNHWMRGGTYGWQAADAGVVGLCWTNTLPNMPPWGSAVPRLGNNPLVVAVPRADGHVVLDMAMSQFSYGALASHRRRGEPLPVPGGFDEAGALTTDPAGIERSGRVLPIGYWKGSGLSLVLDLVAALLAGGRATHEIPTDPARESGLSQLFLAIDPALGDGPGSTIVDAVVDDLHHATGARYPGERALRTREVSLRDGVAVDDEVWTLVRSWVEKGSIS</sequence>
<evidence type="ECO:0000313" key="2">
    <source>
        <dbReference type="EMBL" id="AHG88250.1"/>
    </source>
</evidence>
<gene>
    <name evidence="2" type="ORF">J421_0713</name>
</gene>
<protein>
    <submittedName>
        <fullName evidence="2">Malate/L-lactate dehydrogenase</fullName>
    </submittedName>
</protein>
<dbReference type="InParanoid" id="W0RD63"/>
<dbReference type="InterPro" id="IPR043143">
    <property type="entry name" value="Mal/L-sulf/L-lact_DH-like_NADP"/>
</dbReference>
<dbReference type="PANTHER" id="PTHR11091">
    <property type="entry name" value="OXIDOREDUCTASE-RELATED"/>
    <property type="match status" value="1"/>
</dbReference>
<keyword evidence="1" id="KW-0560">Oxidoreductase</keyword>
<dbReference type="HOGENOM" id="CLU_040452_4_0_0"/>
<dbReference type="Pfam" id="PF02615">
    <property type="entry name" value="Ldh_2"/>
    <property type="match status" value="1"/>
</dbReference>
<dbReference type="PANTHER" id="PTHR11091:SF3">
    <property type="entry name" value="2,3-DIKETO-L-GULONATE REDUCTASE"/>
    <property type="match status" value="1"/>
</dbReference>
<dbReference type="FunCoup" id="W0RD63">
    <property type="interactions" value="28"/>
</dbReference>
<dbReference type="KEGG" id="gba:J421_0713"/>
<dbReference type="SUPFAM" id="SSF89733">
    <property type="entry name" value="L-sulfolactate dehydrogenase-like"/>
    <property type="match status" value="1"/>
</dbReference>
<name>W0RD63_9BACT</name>
<accession>W0RD63</accession>
<dbReference type="InterPro" id="IPR036111">
    <property type="entry name" value="Mal/L-sulfo/L-lacto_DH-like_sf"/>
</dbReference>